<evidence type="ECO:0000256" key="9">
    <source>
        <dbReference type="PIRNR" id="PIRNR036936"/>
    </source>
</evidence>
<dbReference type="CDD" id="cd01748">
    <property type="entry name" value="GATase1_IGP_Synthase"/>
    <property type="match status" value="1"/>
</dbReference>
<evidence type="ECO:0000256" key="5">
    <source>
        <dbReference type="ARBA" id="ARBA00023102"/>
    </source>
</evidence>
<dbReference type="InterPro" id="IPR004651">
    <property type="entry name" value="HisF"/>
</dbReference>
<dbReference type="SUPFAM" id="SSF52317">
    <property type="entry name" value="Class I glutamine amidotransferase-like"/>
    <property type="match status" value="1"/>
</dbReference>
<dbReference type="InterPro" id="IPR014640">
    <property type="entry name" value="IGPS_HisHF"/>
</dbReference>
<name>A0AB34J075_PRYPA</name>
<comment type="catalytic activity">
    <reaction evidence="8 9">
        <text>L-glutamine + H2O = L-glutamate + NH4(+)</text>
        <dbReference type="Rhea" id="RHEA:15889"/>
        <dbReference type="ChEBI" id="CHEBI:15377"/>
        <dbReference type="ChEBI" id="CHEBI:28938"/>
        <dbReference type="ChEBI" id="CHEBI:29985"/>
        <dbReference type="ChEBI" id="CHEBI:58359"/>
        <dbReference type="EC" id="3.5.1.2"/>
    </reaction>
</comment>
<keyword evidence="5 9" id="KW-0368">Histidine biosynthesis</keyword>
<dbReference type="EC" id="3.5.1.2" evidence="9"/>
<dbReference type="GO" id="GO:0004359">
    <property type="term" value="F:glutaminase activity"/>
    <property type="evidence" value="ECO:0007669"/>
    <property type="project" value="UniProtKB-EC"/>
</dbReference>
<evidence type="ECO:0000256" key="1">
    <source>
        <dbReference type="ARBA" id="ARBA00005091"/>
    </source>
</evidence>
<reference evidence="13 14" key="1">
    <citation type="journal article" date="2024" name="Science">
        <title>Giant polyketide synthase enzymes in the biosynthesis of giant marine polyether toxins.</title>
        <authorList>
            <person name="Fallon T.R."/>
            <person name="Shende V.V."/>
            <person name="Wierzbicki I.H."/>
            <person name="Pendleton A.L."/>
            <person name="Watervoot N.F."/>
            <person name="Auber R.P."/>
            <person name="Gonzalez D.J."/>
            <person name="Wisecaver J.H."/>
            <person name="Moore B.S."/>
        </authorList>
    </citation>
    <scope>NUCLEOTIDE SEQUENCE [LARGE SCALE GENOMIC DNA]</scope>
    <source>
        <strain evidence="13 14">12B1</strain>
    </source>
</reference>
<dbReference type="GO" id="GO:0000105">
    <property type="term" value="P:L-histidine biosynthetic process"/>
    <property type="evidence" value="ECO:0007669"/>
    <property type="project" value="UniProtKB-UniRule"/>
</dbReference>
<dbReference type="PIRSF" id="PIRSF036936">
    <property type="entry name" value="IGPS_HisHF"/>
    <property type="match status" value="1"/>
</dbReference>
<dbReference type="InterPro" id="IPR010139">
    <property type="entry name" value="Imidazole-glycPsynth_HisH"/>
</dbReference>
<feature type="active site" description="For GATase activity" evidence="10">
    <location>
        <position position="188"/>
    </location>
</feature>
<sequence length="547" mass="58046">MRVSVLDYGAGNVRSLHNALVALGCEVEYLSTAEQITAASALIFPGVGAFGRCMEVLEARGFTQALKAYVAAGRPYLGICLGLQTLFEGSEESPGVAGLGIIPGIVGRFASGEGRSVPQIGWNGLRPLREHGLLDAIAPDDAVYFVHSFRVAPDARLAEWPLCETDYGEPYVSAVAKGAVSACQFHPEKSGAVGLRLLGNFLRLALGAEPSLTPPPATRAAAPPGGKTRFCKRVIACMDVRANDSGDLVVTKGDQYDVREKSNGGEVRNLGKPVALAERYYHEGADEITFLNITGFRDCPLTDMPMTQLIAEASKNIFVPLTVGGGIRAFTDSNGVSSTALQVADAYFRAGADKVSIGSDAVDVARAWLEKKELTGTSSIEAISRVYGRQAVVVSIDPRRRWVKTSEEAEGHALCDHSEHRARGPEGETLCWYECTVQGGRAGSGLDVVQVSQAVQALGAGEILLNCIDNDGQNDGYDIPLVRSVRQAVGIPVIASSGAGSAAHFDEVFKQTGVEAALAASIFHRNQVSIREVKELLMSTGVDVRQV</sequence>
<dbReference type="InterPro" id="IPR050064">
    <property type="entry name" value="IGPS_HisA/HisF"/>
</dbReference>
<dbReference type="Proteomes" id="UP001515480">
    <property type="component" value="Unassembled WGS sequence"/>
</dbReference>
<dbReference type="GO" id="GO:0016829">
    <property type="term" value="F:lyase activity"/>
    <property type="evidence" value="ECO:0007669"/>
    <property type="project" value="UniProtKB-KW"/>
</dbReference>
<evidence type="ECO:0000256" key="11">
    <source>
        <dbReference type="RuleBase" id="RU003657"/>
    </source>
</evidence>
<evidence type="ECO:0000256" key="2">
    <source>
        <dbReference type="ARBA" id="ARBA00022605"/>
    </source>
</evidence>
<feature type="active site" evidence="10">
    <location>
        <position position="397"/>
    </location>
</feature>
<dbReference type="GO" id="GO:0000107">
    <property type="term" value="F:imidazoleglycerol-phosphate synthase activity"/>
    <property type="evidence" value="ECO:0007669"/>
    <property type="project" value="UniProtKB-UniRule"/>
</dbReference>
<keyword evidence="6 9" id="KW-0456">Lyase</keyword>
<comment type="similarity">
    <text evidence="11">Belongs to the HisA/HisF family.</text>
</comment>
<dbReference type="InterPro" id="IPR011060">
    <property type="entry name" value="RibuloseP-bd_barrel"/>
</dbReference>
<evidence type="ECO:0000256" key="3">
    <source>
        <dbReference type="ARBA" id="ARBA00022801"/>
    </source>
</evidence>
<feature type="active site" evidence="10">
    <location>
        <position position="239"/>
    </location>
</feature>
<comment type="function">
    <text evidence="9">IGPS catalyzes the conversion of PRFAR and glutamine to IGP, AICAR and glutamate. The glutaminase domain produces the ammonia necessary for the cyclase domain to produce IGP and AICAR from PRFAR. The ammonia is channeled to the active site of the cyclase domain.</text>
</comment>
<dbReference type="InterPro" id="IPR013785">
    <property type="entry name" value="Aldolase_TIM"/>
</dbReference>
<comment type="pathway">
    <text evidence="1 9">Amino-acid biosynthesis; L-histidine biosynthesis; L-histidine from 5-phospho-alpha-D-ribose 1-diphosphate: step 5/9.</text>
</comment>
<dbReference type="NCBIfam" id="TIGR01855">
    <property type="entry name" value="IMP_synth_hisH"/>
    <property type="match status" value="1"/>
</dbReference>
<comment type="catalytic activity">
    <reaction evidence="7 9">
        <text>5-[(5-phospho-1-deoxy-D-ribulos-1-ylimino)methylamino]-1-(5-phospho-beta-D-ribosyl)imidazole-4-carboxamide + L-glutamine = D-erythro-1-(imidazol-4-yl)glycerol 3-phosphate + 5-amino-1-(5-phospho-beta-D-ribosyl)imidazole-4-carboxamide + L-glutamate + H(+)</text>
        <dbReference type="Rhea" id="RHEA:24793"/>
        <dbReference type="ChEBI" id="CHEBI:15378"/>
        <dbReference type="ChEBI" id="CHEBI:29985"/>
        <dbReference type="ChEBI" id="CHEBI:58278"/>
        <dbReference type="ChEBI" id="CHEBI:58359"/>
        <dbReference type="ChEBI" id="CHEBI:58475"/>
        <dbReference type="ChEBI" id="CHEBI:58525"/>
        <dbReference type="EC" id="4.3.2.10"/>
    </reaction>
</comment>
<proteinExistence type="inferred from homology"/>
<dbReference type="AlphaFoldDB" id="A0AB34J075"/>
<accession>A0AB34J075</accession>
<dbReference type="Gene3D" id="3.40.50.880">
    <property type="match status" value="1"/>
</dbReference>
<dbReference type="Gene3D" id="3.20.20.70">
    <property type="entry name" value="Aldolase class I"/>
    <property type="match status" value="1"/>
</dbReference>
<dbReference type="PROSITE" id="PS51274">
    <property type="entry name" value="GATASE_COBBQ"/>
    <property type="match status" value="1"/>
</dbReference>
<evidence type="ECO:0000256" key="7">
    <source>
        <dbReference type="ARBA" id="ARBA00047838"/>
    </source>
</evidence>
<keyword evidence="2 9" id="KW-0028">Amino-acid biosynthesis</keyword>
<dbReference type="CDD" id="cd04731">
    <property type="entry name" value="HisF"/>
    <property type="match status" value="1"/>
</dbReference>
<evidence type="ECO:0000256" key="10">
    <source>
        <dbReference type="PIRSR" id="PIRSR036936-1"/>
    </source>
</evidence>
<dbReference type="Pfam" id="PF00977">
    <property type="entry name" value="His_biosynth"/>
    <property type="match status" value="1"/>
</dbReference>
<protein>
    <recommendedName>
        <fullName evidence="9">Imidazole glycerol phosphate synthase hisHF</fullName>
    </recommendedName>
    <domain>
        <recommendedName>
            <fullName evidence="9">Glutaminase</fullName>
            <ecNumber evidence="9">3.5.1.2</ecNumber>
        </recommendedName>
    </domain>
    <domain>
        <recommendedName>
            <fullName evidence="9">Cyclase</fullName>
        </recommendedName>
    </domain>
</protein>
<dbReference type="PANTHER" id="PTHR21235:SF2">
    <property type="entry name" value="IMIDAZOLE GLYCEROL PHOSPHATE SYNTHASE HISHF"/>
    <property type="match status" value="1"/>
</dbReference>
<dbReference type="PANTHER" id="PTHR21235">
    <property type="entry name" value="IMIDAZOLE GLYCEROL PHOSPHATE SYNTHASE SUBUNIT HISF/H IGP SYNTHASE SUBUNIT HISF/H"/>
    <property type="match status" value="1"/>
</dbReference>
<evidence type="ECO:0000313" key="13">
    <source>
        <dbReference type="EMBL" id="KAL1511093.1"/>
    </source>
</evidence>
<evidence type="ECO:0000256" key="4">
    <source>
        <dbReference type="ARBA" id="ARBA00022962"/>
    </source>
</evidence>
<dbReference type="InterPro" id="IPR017926">
    <property type="entry name" value="GATASE"/>
</dbReference>
<gene>
    <name evidence="13" type="ORF">AB1Y20_005915</name>
</gene>
<keyword evidence="3 9" id="KW-0378">Hydrolase</keyword>
<dbReference type="NCBIfam" id="TIGR00735">
    <property type="entry name" value="hisF"/>
    <property type="match status" value="1"/>
</dbReference>
<keyword evidence="9" id="KW-0511">Multifunctional enzyme</keyword>
<dbReference type="HAMAP" id="MF_00278">
    <property type="entry name" value="HisH"/>
    <property type="match status" value="1"/>
</dbReference>
<dbReference type="PROSITE" id="PS51273">
    <property type="entry name" value="GATASE_TYPE_1"/>
    <property type="match status" value="1"/>
</dbReference>
<keyword evidence="4 9" id="KW-0315">Glutamine amidotransferase</keyword>
<dbReference type="PROSITE" id="PS51257">
    <property type="entry name" value="PROKAR_LIPOPROTEIN"/>
    <property type="match status" value="1"/>
</dbReference>
<dbReference type="EMBL" id="JBGBPQ010000014">
    <property type="protein sequence ID" value="KAL1511093.1"/>
    <property type="molecule type" value="Genomic_DNA"/>
</dbReference>
<organism evidence="13 14">
    <name type="scientific">Prymnesium parvum</name>
    <name type="common">Toxic golden alga</name>
    <dbReference type="NCBI Taxonomy" id="97485"/>
    <lineage>
        <taxon>Eukaryota</taxon>
        <taxon>Haptista</taxon>
        <taxon>Haptophyta</taxon>
        <taxon>Prymnesiophyceae</taxon>
        <taxon>Prymnesiales</taxon>
        <taxon>Prymnesiaceae</taxon>
        <taxon>Prymnesium</taxon>
    </lineage>
</organism>
<feature type="domain" description="Glutamine amidotransferase" evidence="12">
    <location>
        <begin position="5"/>
        <end position="201"/>
    </location>
</feature>
<comment type="similarity">
    <text evidence="9">In the C-terminal section; belongs to the HisA/HisF family.</text>
</comment>
<keyword evidence="14" id="KW-1185">Reference proteome</keyword>
<feature type="active site" description="For GATase activity" evidence="10">
    <location>
        <position position="186"/>
    </location>
</feature>
<comment type="caution">
    <text evidence="13">The sequence shown here is derived from an EMBL/GenBank/DDBJ whole genome shotgun (WGS) entry which is preliminary data.</text>
</comment>
<evidence type="ECO:0000313" key="14">
    <source>
        <dbReference type="Proteomes" id="UP001515480"/>
    </source>
</evidence>
<dbReference type="InterPro" id="IPR029062">
    <property type="entry name" value="Class_I_gatase-like"/>
</dbReference>
<evidence type="ECO:0000256" key="8">
    <source>
        <dbReference type="ARBA" id="ARBA00049534"/>
    </source>
</evidence>
<dbReference type="InterPro" id="IPR006062">
    <property type="entry name" value="His_biosynth"/>
</dbReference>
<dbReference type="Pfam" id="PF00117">
    <property type="entry name" value="GATase"/>
    <property type="match status" value="1"/>
</dbReference>
<evidence type="ECO:0000256" key="6">
    <source>
        <dbReference type="ARBA" id="ARBA00023239"/>
    </source>
</evidence>
<feature type="active site" description="For GATase activity" evidence="10">
    <location>
        <position position="80"/>
    </location>
</feature>
<dbReference type="SUPFAM" id="SSF51366">
    <property type="entry name" value="Ribulose-phoshate binding barrel"/>
    <property type="match status" value="1"/>
</dbReference>
<evidence type="ECO:0000259" key="12">
    <source>
        <dbReference type="Pfam" id="PF00117"/>
    </source>
</evidence>